<dbReference type="SUPFAM" id="SSF54862">
    <property type="entry name" value="4Fe-4S ferredoxins"/>
    <property type="match status" value="1"/>
</dbReference>
<evidence type="ECO:0000256" key="4">
    <source>
        <dbReference type="ARBA" id="ARBA00023014"/>
    </source>
</evidence>
<keyword evidence="4" id="KW-0411">Iron-sulfur</keyword>
<evidence type="ECO:0000256" key="2">
    <source>
        <dbReference type="ARBA" id="ARBA00022723"/>
    </source>
</evidence>
<organism evidence="6">
    <name type="scientific">marine sediment metagenome</name>
    <dbReference type="NCBI Taxonomy" id="412755"/>
    <lineage>
        <taxon>unclassified sequences</taxon>
        <taxon>metagenomes</taxon>
        <taxon>ecological metagenomes</taxon>
    </lineage>
</organism>
<sequence length="247" mass="26964">MSCRACELACKTEFGIQAGQGRRRRVIEKTIIDAGDKVRTFFLSLACNHCENPACVAACPDETRDAAGHKALWKDEDGSSSNGVVGVVHVDPMRCIGCRRCEWACPYGAPQFNPESEKIHKCELCYQRFTNTKMHQSKRVPACVAQCPGQSIKADWVDTDPSAEYNFTPTDRLDILGAGDDLVGSHGVAGAENDHQLYTTGPTFAAPGSTDAYQSRGTKYVADAALTRPALKIRNRVYVNRDGSDVE</sequence>
<dbReference type="GO" id="GO:0051539">
    <property type="term" value="F:4 iron, 4 sulfur cluster binding"/>
    <property type="evidence" value="ECO:0007669"/>
    <property type="project" value="UniProtKB-KW"/>
</dbReference>
<protein>
    <recommendedName>
        <fullName evidence="5">4Fe-4S ferredoxin-type domain-containing protein</fullName>
    </recommendedName>
</protein>
<dbReference type="PANTHER" id="PTHR43177">
    <property type="entry name" value="PROTEIN NRFC"/>
    <property type="match status" value="1"/>
</dbReference>
<reference evidence="6" key="1">
    <citation type="journal article" date="2015" name="Nature">
        <title>Complex archaea that bridge the gap between prokaryotes and eukaryotes.</title>
        <authorList>
            <person name="Spang A."/>
            <person name="Saw J.H."/>
            <person name="Jorgensen S.L."/>
            <person name="Zaremba-Niedzwiedzka K."/>
            <person name="Martijn J."/>
            <person name="Lind A.E."/>
            <person name="van Eijk R."/>
            <person name="Schleper C."/>
            <person name="Guy L."/>
            <person name="Ettema T.J."/>
        </authorList>
    </citation>
    <scope>NUCLEOTIDE SEQUENCE</scope>
</reference>
<evidence type="ECO:0000259" key="5">
    <source>
        <dbReference type="PROSITE" id="PS51379"/>
    </source>
</evidence>
<dbReference type="Gene3D" id="3.30.70.20">
    <property type="match status" value="1"/>
</dbReference>
<name>A0A0F9I2S2_9ZZZZ</name>
<keyword evidence="1" id="KW-0004">4Fe-4S</keyword>
<dbReference type="Pfam" id="PF13247">
    <property type="entry name" value="Fer4_11"/>
    <property type="match status" value="1"/>
</dbReference>
<evidence type="ECO:0000313" key="6">
    <source>
        <dbReference type="EMBL" id="KKL88135.1"/>
    </source>
</evidence>
<comment type="caution">
    <text evidence="6">The sequence shown here is derived from an EMBL/GenBank/DDBJ whole genome shotgun (WGS) entry which is preliminary data.</text>
</comment>
<dbReference type="PROSITE" id="PS51379">
    <property type="entry name" value="4FE4S_FER_2"/>
    <property type="match status" value="1"/>
</dbReference>
<dbReference type="PANTHER" id="PTHR43177:SF3">
    <property type="entry name" value="PROTEIN NRFC HOMOLOG"/>
    <property type="match status" value="1"/>
</dbReference>
<dbReference type="InterPro" id="IPR050954">
    <property type="entry name" value="ET_IronSulfur_Cluster-Binding"/>
</dbReference>
<dbReference type="EMBL" id="LAZR01020651">
    <property type="protein sequence ID" value="KKL88135.1"/>
    <property type="molecule type" value="Genomic_DNA"/>
</dbReference>
<dbReference type="AlphaFoldDB" id="A0A0F9I2S2"/>
<gene>
    <name evidence="6" type="ORF">LCGC14_1927740</name>
</gene>
<evidence type="ECO:0000256" key="1">
    <source>
        <dbReference type="ARBA" id="ARBA00022485"/>
    </source>
</evidence>
<keyword evidence="3" id="KW-0408">Iron</keyword>
<dbReference type="PROSITE" id="PS00198">
    <property type="entry name" value="4FE4S_FER_1"/>
    <property type="match status" value="1"/>
</dbReference>
<dbReference type="InterPro" id="IPR017900">
    <property type="entry name" value="4Fe4S_Fe_S_CS"/>
</dbReference>
<feature type="domain" description="4Fe-4S ferredoxin-type" evidence="5">
    <location>
        <begin position="86"/>
        <end position="115"/>
    </location>
</feature>
<accession>A0A0F9I2S2</accession>
<evidence type="ECO:0000256" key="3">
    <source>
        <dbReference type="ARBA" id="ARBA00023004"/>
    </source>
</evidence>
<proteinExistence type="predicted"/>
<dbReference type="InterPro" id="IPR017896">
    <property type="entry name" value="4Fe4S_Fe-S-bd"/>
</dbReference>
<keyword evidence="2" id="KW-0479">Metal-binding</keyword>
<dbReference type="GO" id="GO:0046872">
    <property type="term" value="F:metal ion binding"/>
    <property type="evidence" value="ECO:0007669"/>
    <property type="project" value="UniProtKB-KW"/>
</dbReference>